<dbReference type="PANTHER" id="PTHR35007:SF2">
    <property type="entry name" value="PILUS ASSEMBLE PROTEIN"/>
    <property type="match status" value="1"/>
</dbReference>
<protein>
    <submittedName>
        <fullName evidence="8">Type II secretion system protein</fullName>
    </submittedName>
</protein>
<feature type="transmembrane region" description="Helical" evidence="6">
    <location>
        <begin position="131"/>
        <end position="150"/>
    </location>
</feature>
<dbReference type="Proteomes" id="UP000005139">
    <property type="component" value="Unassembled WGS sequence"/>
</dbReference>
<evidence type="ECO:0000256" key="5">
    <source>
        <dbReference type="ARBA" id="ARBA00023136"/>
    </source>
</evidence>
<keyword evidence="5 6" id="KW-0472">Membrane</keyword>
<evidence type="ECO:0000259" key="7">
    <source>
        <dbReference type="Pfam" id="PF00482"/>
    </source>
</evidence>
<accession>A1HPR9</accession>
<keyword evidence="4 6" id="KW-1133">Transmembrane helix</keyword>
<dbReference type="OrthoDB" id="9810662at2"/>
<evidence type="ECO:0000256" key="2">
    <source>
        <dbReference type="ARBA" id="ARBA00022475"/>
    </source>
</evidence>
<feature type="transmembrane region" description="Helical" evidence="6">
    <location>
        <begin position="102"/>
        <end position="124"/>
    </location>
</feature>
<keyword evidence="2" id="KW-1003">Cell membrane</keyword>
<evidence type="ECO:0000313" key="8">
    <source>
        <dbReference type="EMBL" id="EAX48038.1"/>
    </source>
</evidence>
<comment type="caution">
    <text evidence="8">The sequence shown here is derived from an EMBL/GenBank/DDBJ whole genome shotgun (WGS) entry which is preliminary data.</text>
</comment>
<dbReference type="GO" id="GO:0005886">
    <property type="term" value="C:plasma membrane"/>
    <property type="evidence" value="ECO:0007669"/>
    <property type="project" value="UniProtKB-SubCell"/>
</dbReference>
<proteinExistence type="predicted"/>
<organism evidence="8 9">
    <name type="scientific">Thermosinus carboxydivorans Nor1</name>
    <dbReference type="NCBI Taxonomy" id="401526"/>
    <lineage>
        <taxon>Bacteria</taxon>
        <taxon>Bacillati</taxon>
        <taxon>Bacillota</taxon>
        <taxon>Negativicutes</taxon>
        <taxon>Selenomonadales</taxon>
        <taxon>Sporomusaceae</taxon>
        <taxon>Thermosinus</taxon>
    </lineage>
</organism>
<gene>
    <name evidence="8" type="ORF">TcarDRAFT_1916</name>
</gene>
<dbReference type="eggNOG" id="COG2064">
    <property type="taxonomic scope" value="Bacteria"/>
</dbReference>
<keyword evidence="9" id="KW-1185">Reference proteome</keyword>
<dbReference type="RefSeq" id="WP_007289023.1">
    <property type="nucleotide sequence ID" value="NZ_AAWL01000005.1"/>
</dbReference>
<reference evidence="8 9" key="1">
    <citation type="submission" date="2007-01" db="EMBL/GenBank/DDBJ databases">
        <title>Annotation of the draft genome assembly of Thermosinus carboxydivorans Nor1.</title>
        <authorList>
            <consortium name="US DOE Joint Genome Institute (JGI-ORNL)"/>
            <person name="Larimer F."/>
            <person name="Land M."/>
            <person name="Hauser L."/>
        </authorList>
    </citation>
    <scope>NUCLEOTIDE SEQUENCE [LARGE SCALE GENOMIC DNA]</scope>
    <source>
        <strain evidence="8 9">Nor1</strain>
    </source>
</reference>
<feature type="domain" description="Type II secretion system protein GspF" evidence="7">
    <location>
        <begin position="169"/>
        <end position="294"/>
    </location>
</feature>
<sequence precursor="true">MLMLIVVLSFVTVFLLVYLLLAANALAQGNIAMRLKALNTMTAGRSDIDQELARPFKERVLSPLRSDFAAALSRFTPRALRRAVEEKMAAAGGFGSLTPDEFLLLSGLFAVAAPAVAATLAALTGAAAHQIVGLSFMAFASALLLPFFLLNRKIAMRKRSIQKDLPDVLDLLTVSVEAGLGFDGALAKLSEKMKGALVDEFTRALQEMRMGVPRREALRAMGLRCDVPDLSLFTTSLIQADQLGVSIGQVLRVQSASMREKRRQRTQELAMKAPVKMLLPLVFFIFPAIFVVVLGPAIIQIFLTFSQR</sequence>
<feature type="transmembrane region" description="Helical" evidence="6">
    <location>
        <begin position="281"/>
        <end position="305"/>
    </location>
</feature>
<evidence type="ECO:0000313" key="9">
    <source>
        <dbReference type="Proteomes" id="UP000005139"/>
    </source>
</evidence>
<dbReference type="EMBL" id="AAWL01000005">
    <property type="protein sequence ID" value="EAX48038.1"/>
    <property type="molecule type" value="Genomic_DNA"/>
</dbReference>
<dbReference type="Pfam" id="PF00482">
    <property type="entry name" value="T2SSF"/>
    <property type="match status" value="1"/>
</dbReference>
<dbReference type="PANTHER" id="PTHR35007">
    <property type="entry name" value="INTEGRAL MEMBRANE PROTEIN-RELATED"/>
    <property type="match status" value="1"/>
</dbReference>
<dbReference type="AlphaFoldDB" id="A1HPR9"/>
<evidence type="ECO:0000256" key="4">
    <source>
        <dbReference type="ARBA" id="ARBA00022989"/>
    </source>
</evidence>
<evidence type="ECO:0000256" key="1">
    <source>
        <dbReference type="ARBA" id="ARBA00004651"/>
    </source>
</evidence>
<keyword evidence="3 6" id="KW-0812">Transmembrane</keyword>
<evidence type="ECO:0000256" key="6">
    <source>
        <dbReference type="SAM" id="Phobius"/>
    </source>
</evidence>
<name>A1HPR9_9FIRM</name>
<dbReference type="InterPro" id="IPR018076">
    <property type="entry name" value="T2SS_GspF_dom"/>
</dbReference>
<comment type="subcellular location">
    <subcellularLocation>
        <location evidence="1">Cell membrane</location>
        <topology evidence="1">Multi-pass membrane protein</topology>
    </subcellularLocation>
</comment>
<evidence type="ECO:0000256" key="3">
    <source>
        <dbReference type="ARBA" id="ARBA00022692"/>
    </source>
</evidence>
<reference evidence="8 9" key="2">
    <citation type="submission" date="2007-01" db="EMBL/GenBank/DDBJ databases">
        <title>Sequencing of the draft genome and assembly of Thermosinus carboxydivorans Nor1.</title>
        <authorList>
            <consortium name="US DOE Joint Genome Institute (JGI-PGF)"/>
            <person name="Copeland A."/>
            <person name="Lucas S."/>
            <person name="Lapidus A."/>
            <person name="Barry K."/>
            <person name="Glavina del Rio T."/>
            <person name="Dalin E."/>
            <person name="Tice H."/>
            <person name="Bruce D."/>
            <person name="Pitluck S."/>
            <person name="Richardson P."/>
        </authorList>
    </citation>
    <scope>NUCLEOTIDE SEQUENCE [LARGE SCALE GENOMIC DNA]</scope>
    <source>
        <strain evidence="8 9">Nor1</strain>
    </source>
</reference>